<dbReference type="RefSeq" id="WP_163674167.1">
    <property type="nucleotide sequence ID" value="NZ_JAAIYP010000007.1"/>
</dbReference>
<evidence type="ECO:0000256" key="1">
    <source>
        <dbReference type="SAM" id="MobiDB-lite"/>
    </source>
</evidence>
<accession>A0A7C9QRP8</accession>
<dbReference type="Proteomes" id="UP000480684">
    <property type="component" value="Unassembled WGS sequence"/>
</dbReference>
<organism evidence="2 3">
    <name type="scientific">Magnetospirillum aberrantis SpK</name>
    <dbReference type="NCBI Taxonomy" id="908842"/>
    <lineage>
        <taxon>Bacteria</taxon>
        <taxon>Pseudomonadati</taxon>
        <taxon>Pseudomonadota</taxon>
        <taxon>Alphaproteobacteria</taxon>
        <taxon>Rhodospirillales</taxon>
        <taxon>Rhodospirillaceae</taxon>
        <taxon>Magnetospirillum</taxon>
    </lineage>
</organism>
<dbReference type="EMBL" id="JAAIYP010000007">
    <property type="protein sequence ID" value="NFV78842.1"/>
    <property type="molecule type" value="Genomic_DNA"/>
</dbReference>
<keyword evidence="3" id="KW-1185">Reference proteome</keyword>
<proteinExistence type="predicted"/>
<comment type="caution">
    <text evidence="2">The sequence shown here is derived from an EMBL/GenBank/DDBJ whole genome shotgun (WGS) entry which is preliminary data.</text>
</comment>
<dbReference type="AlphaFoldDB" id="A0A7C9QRP8"/>
<name>A0A7C9QRP8_9PROT</name>
<gene>
    <name evidence="2" type="ORF">G4223_01755</name>
</gene>
<evidence type="ECO:0000313" key="3">
    <source>
        <dbReference type="Proteomes" id="UP000480684"/>
    </source>
</evidence>
<protein>
    <submittedName>
        <fullName evidence="2">Uncharacterized protein</fullName>
    </submittedName>
</protein>
<sequence>MSRSSPVTGIRIVPAGNDKSMVRRVESSMRGTGRIMPMVERNNRARVGSAATIITRFNTVWAVASVKTAMARGGMSSSTEAKATTRRRSPSAVKVAGGASQS</sequence>
<evidence type="ECO:0000313" key="2">
    <source>
        <dbReference type="EMBL" id="NFV78842.1"/>
    </source>
</evidence>
<feature type="region of interest" description="Disordered" evidence="1">
    <location>
        <begin position="71"/>
        <end position="102"/>
    </location>
</feature>
<reference evidence="2 3" key="1">
    <citation type="submission" date="2020-02" db="EMBL/GenBank/DDBJ databases">
        <authorList>
            <person name="Dziuba M."/>
            <person name="Kuznetsov B."/>
            <person name="Mardanov A."/>
            <person name="Ravin N."/>
            <person name="Grouzdev D."/>
        </authorList>
    </citation>
    <scope>NUCLEOTIDE SEQUENCE [LARGE SCALE GENOMIC DNA]</scope>
    <source>
        <strain evidence="2 3">SpK</strain>
    </source>
</reference>